<evidence type="ECO:0008006" key="4">
    <source>
        <dbReference type="Google" id="ProtNLM"/>
    </source>
</evidence>
<proteinExistence type="predicted"/>
<organism evidence="2 3">
    <name type="scientific">Virgibacillus sediminis</name>
    <dbReference type="NCBI Taxonomy" id="202260"/>
    <lineage>
        <taxon>Bacteria</taxon>
        <taxon>Bacillati</taxon>
        <taxon>Bacillota</taxon>
        <taxon>Bacilli</taxon>
        <taxon>Bacillales</taxon>
        <taxon>Bacillaceae</taxon>
        <taxon>Virgibacillus</taxon>
    </lineage>
</organism>
<feature type="transmembrane region" description="Helical" evidence="1">
    <location>
        <begin position="78"/>
        <end position="99"/>
    </location>
</feature>
<keyword evidence="3" id="KW-1185">Reference proteome</keyword>
<keyword evidence="1" id="KW-1133">Transmembrane helix</keyword>
<comment type="caution">
    <text evidence="2">The sequence shown here is derived from an EMBL/GenBank/DDBJ whole genome shotgun (WGS) entry which is preliminary data.</text>
</comment>
<sequence length="343" mass="39657">MNLIKGSIKEILNQTAKQEGLDEEYNKNSYSKWRGLVNKWLKDSKTYNRFKTFLFSTQLLISGASVLVAILVRDIETTYVAISVWVIYAVLNIFINFVYRFYPDDYENLAKDVREIKLIALSERLAAKLALFERLNEHDVIDNREVIDQISYRVKDYSEMDQEIKSIIEQCVNLKARFTSSRDTNVILPIEDYDLSYKEKVSLDHITKEISETAQVLFGGKGYSAKLYLRVIKTYNKEQVEMLVPFSRFPTKENFGSSWIKSRGNLSSVWECLERGEDKVVDFSEHDLYYKSVLTICLPGRIGVIAIHNEENDIFEDNVSKLDCKALSLATKHMAMRALGIND</sequence>
<dbReference type="Proteomes" id="UP001595387">
    <property type="component" value="Unassembled WGS sequence"/>
</dbReference>
<evidence type="ECO:0000313" key="2">
    <source>
        <dbReference type="EMBL" id="MFC2948130.1"/>
    </source>
</evidence>
<keyword evidence="1" id="KW-0812">Transmembrane</keyword>
<evidence type="ECO:0000313" key="3">
    <source>
        <dbReference type="Proteomes" id="UP001595387"/>
    </source>
</evidence>
<accession>A0ABV7A562</accession>
<dbReference type="EMBL" id="JBHRRZ010000013">
    <property type="protein sequence ID" value="MFC2948130.1"/>
    <property type="molecule type" value="Genomic_DNA"/>
</dbReference>
<name>A0ABV7A562_9BACI</name>
<keyword evidence="1" id="KW-0472">Membrane</keyword>
<evidence type="ECO:0000256" key="1">
    <source>
        <dbReference type="SAM" id="Phobius"/>
    </source>
</evidence>
<dbReference type="RefSeq" id="WP_390304757.1">
    <property type="nucleotide sequence ID" value="NZ_JBHRRZ010000013.1"/>
</dbReference>
<feature type="transmembrane region" description="Helical" evidence="1">
    <location>
        <begin position="52"/>
        <end position="72"/>
    </location>
</feature>
<reference evidence="3" key="1">
    <citation type="journal article" date="2019" name="Int. J. Syst. Evol. Microbiol.">
        <title>The Global Catalogue of Microorganisms (GCM) 10K type strain sequencing project: providing services to taxonomists for standard genome sequencing and annotation.</title>
        <authorList>
            <consortium name="The Broad Institute Genomics Platform"/>
            <consortium name="The Broad Institute Genome Sequencing Center for Infectious Disease"/>
            <person name="Wu L."/>
            <person name="Ma J."/>
        </authorList>
    </citation>
    <scope>NUCLEOTIDE SEQUENCE [LARGE SCALE GENOMIC DNA]</scope>
    <source>
        <strain evidence="3">KCTC 13193</strain>
    </source>
</reference>
<protein>
    <recommendedName>
        <fullName evidence="4">GAF domain-containing protein</fullName>
    </recommendedName>
</protein>
<gene>
    <name evidence="2" type="ORF">ACFODW_07225</name>
</gene>